<accession>A0AA95H5H2</accession>
<name>A0AA95H5H2_9GAMM</name>
<dbReference type="AlphaFoldDB" id="A0AA95H5H2"/>
<dbReference type="Proteomes" id="UP001300672">
    <property type="component" value="Chromosome"/>
</dbReference>
<dbReference type="Gene3D" id="3.40.50.1820">
    <property type="entry name" value="alpha/beta hydrolase"/>
    <property type="match status" value="1"/>
</dbReference>
<proteinExistence type="predicted"/>
<dbReference type="EMBL" id="CP124755">
    <property type="protein sequence ID" value="WGZ89559.1"/>
    <property type="molecule type" value="Genomic_DNA"/>
</dbReference>
<organism evidence="1">
    <name type="scientific">Candidatus Thiocaldithrix dubininis</name>
    <dbReference type="NCBI Taxonomy" id="3080823"/>
    <lineage>
        <taxon>Bacteria</taxon>
        <taxon>Pseudomonadati</taxon>
        <taxon>Pseudomonadota</taxon>
        <taxon>Gammaproteobacteria</taxon>
        <taxon>Thiotrichales</taxon>
        <taxon>Thiotrichaceae</taxon>
        <taxon>Candidatus Thiocaldithrix</taxon>
    </lineage>
</organism>
<reference evidence="1" key="2">
    <citation type="submission" date="2023-04" db="EMBL/GenBank/DDBJ databases">
        <authorList>
            <person name="Beletskiy A.V."/>
            <person name="Mardanov A.V."/>
            <person name="Ravin N.V."/>
        </authorList>
    </citation>
    <scope>NUCLEOTIDE SEQUENCE</scope>
    <source>
        <strain evidence="1">GKL-01</strain>
    </source>
</reference>
<protein>
    <recommendedName>
        <fullName evidence="2">Bacterial virulence factor lipase N-terminal domain-containing protein</fullName>
    </recommendedName>
</protein>
<evidence type="ECO:0000313" key="1">
    <source>
        <dbReference type="EMBL" id="WGZ89559.1"/>
    </source>
</evidence>
<evidence type="ECO:0008006" key="2">
    <source>
        <dbReference type="Google" id="ProtNLM"/>
    </source>
</evidence>
<dbReference type="SUPFAM" id="SSF53474">
    <property type="entry name" value="alpha/beta-Hydrolases"/>
    <property type="match status" value="1"/>
</dbReference>
<gene>
    <name evidence="1" type="ORF">QJT80_08555</name>
</gene>
<dbReference type="KEGG" id="tdu:QJT80_08555"/>
<sequence length="611" mass="65998">MSLTKIAYVGLCGLAGMGLTVSVWASTTLNQVNVPLSLQPITLPANTLAHIPAQNVEQVIANLDGTGLTTPLLIQAQQTLSADSIVLGKNLQVFALGETIREVAQQYWRLQVTKTQIQLIPTQPLPENTRYLIVLKADIRSKHGVLPSLQTQARLGQPKFISDLALINQQLSTYNLDATDVFAMAEFKTQSVSHWLNTLEVQARAQPFSLASQYQRTDELNPNLKGAADIRVAKLALPYYLATEPNPNVSANFAASTAASVHAIPVLLSIPNAKSLAGAIPPAQGWPVVIFQHSFGRNREDLLFIADQLADAGIVGIAIDLPLHGVTSPFDPFKAENNLSFLDDAERTLNWDRQKNYAGVLEPDNETDPSGANFIDYTNLLGTRDALQQAVLDLLVLRKSLANVERTSLPLDLEKVGFIGHGLGAMVGLGYLAAETKPTPSSLMNVGGGLAQLFNSSAKLNVLIQAQFAKLGIPTSGDAYQQYLQQAQLVWDTVDPLVLAGQVGAQHPLQLINLANPTKADEAGDVYIKSSLPDYPLVGAEVLAKRLKAQPLKDSVQQPKRTVATFAEGEHFSWLNPTANPAVTSEIQQELISFQQSQGQSITVQNSTLLQ</sequence>
<reference evidence="1" key="1">
    <citation type="journal article" date="2023" name="Int. J. Mol. Sci.">
        <title>Metagenomics Revealed a New Genus 'Candidatus Thiocaldithrix dubininis' gen. nov., sp. nov. and a New Species 'Candidatus Thiothrix putei' sp. nov. in the Family Thiotrichaceae, Some Members of Which Have Traits of Both Na+- and H+-Motive Energetics.</title>
        <authorList>
            <person name="Ravin N.V."/>
            <person name="Muntyan M.S."/>
            <person name="Smolyakov D.D."/>
            <person name="Rudenko T.S."/>
            <person name="Beletsky A.V."/>
            <person name="Mardanov A.V."/>
            <person name="Grabovich M.Y."/>
        </authorList>
    </citation>
    <scope>NUCLEOTIDE SEQUENCE</scope>
    <source>
        <strain evidence="1">GKL-01</strain>
    </source>
</reference>
<dbReference type="InterPro" id="IPR029058">
    <property type="entry name" value="AB_hydrolase_fold"/>
</dbReference>